<protein>
    <recommendedName>
        <fullName evidence="4">CCHC-type domain-containing protein</fullName>
    </recommendedName>
</protein>
<dbReference type="EMBL" id="SDMP01000002">
    <property type="protein sequence ID" value="RYR73209.1"/>
    <property type="molecule type" value="Genomic_DNA"/>
</dbReference>
<evidence type="ECO:0000313" key="2">
    <source>
        <dbReference type="EMBL" id="RYR73209.1"/>
    </source>
</evidence>
<sequence length="110" mass="12086">MCVEVGSIQFLEPCPNLKHSEALTYFKSKCDLNLNKSSLTRELGDARHIDVDKGPVGGKKQKTTNTKRVYKEDSCRHCGGKGHDKRNYAKKKVDDEATAAVSGEADTGTQ</sequence>
<feature type="region of interest" description="Disordered" evidence="1">
    <location>
        <begin position="77"/>
        <end position="110"/>
    </location>
</feature>
<dbReference type="AlphaFoldDB" id="A0A445ED15"/>
<evidence type="ECO:0008006" key="4">
    <source>
        <dbReference type="Google" id="ProtNLM"/>
    </source>
</evidence>
<name>A0A445ED15_ARAHY</name>
<evidence type="ECO:0000313" key="3">
    <source>
        <dbReference type="Proteomes" id="UP000289738"/>
    </source>
</evidence>
<reference evidence="2 3" key="1">
    <citation type="submission" date="2019-01" db="EMBL/GenBank/DDBJ databases">
        <title>Sequencing of cultivated peanut Arachis hypogaea provides insights into genome evolution and oil improvement.</title>
        <authorList>
            <person name="Chen X."/>
        </authorList>
    </citation>
    <scope>NUCLEOTIDE SEQUENCE [LARGE SCALE GENOMIC DNA]</scope>
    <source>
        <strain evidence="3">cv. Fuhuasheng</strain>
        <tissue evidence="2">Leaves</tissue>
    </source>
</reference>
<gene>
    <name evidence="2" type="ORF">Ahy_A02g007555</name>
</gene>
<evidence type="ECO:0000256" key="1">
    <source>
        <dbReference type="SAM" id="MobiDB-lite"/>
    </source>
</evidence>
<keyword evidence="3" id="KW-1185">Reference proteome</keyword>
<comment type="caution">
    <text evidence="2">The sequence shown here is derived from an EMBL/GenBank/DDBJ whole genome shotgun (WGS) entry which is preliminary data.</text>
</comment>
<feature type="compositionally biased region" description="Basic and acidic residues" evidence="1">
    <location>
        <begin position="77"/>
        <end position="95"/>
    </location>
</feature>
<organism evidence="2 3">
    <name type="scientific">Arachis hypogaea</name>
    <name type="common">Peanut</name>
    <dbReference type="NCBI Taxonomy" id="3818"/>
    <lineage>
        <taxon>Eukaryota</taxon>
        <taxon>Viridiplantae</taxon>
        <taxon>Streptophyta</taxon>
        <taxon>Embryophyta</taxon>
        <taxon>Tracheophyta</taxon>
        <taxon>Spermatophyta</taxon>
        <taxon>Magnoliopsida</taxon>
        <taxon>eudicotyledons</taxon>
        <taxon>Gunneridae</taxon>
        <taxon>Pentapetalae</taxon>
        <taxon>rosids</taxon>
        <taxon>fabids</taxon>
        <taxon>Fabales</taxon>
        <taxon>Fabaceae</taxon>
        <taxon>Papilionoideae</taxon>
        <taxon>50 kb inversion clade</taxon>
        <taxon>dalbergioids sensu lato</taxon>
        <taxon>Dalbergieae</taxon>
        <taxon>Pterocarpus clade</taxon>
        <taxon>Arachis</taxon>
    </lineage>
</organism>
<proteinExistence type="predicted"/>
<dbReference type="Proteomes" id="UP000289738">
    <property type="component" value="Chromosome A02"/>
</dbReference>
<accession>A0A445ED15</accession>